<protein>
    <recommendedName>
        <fullName evidence="1">Glucosidase 2 subunit beta</fullName>
    </recommendedName>
</protein>
<reference evidence="8" key="2">
    <citation type="submission" date="2010-04" db="EMBL/GenBank/DDBJ databases">
        <authorList>
            <person name="Buell R."/>
            <person name="Hamilton J."/>
            <person name="Hostetler J."/>
        </authorList>
    </citation>
    <scope>NUCLEOTIDE SEQUENCE [LARGE SCALE GENOMIC DNA]</scope>
    <source>
        <strain evidence="8">DAOM:BR144</strain>
    </source>
</reference>
<dbReference type="GO" id="GO:0006491">
    <property type="term" value="P:N-glycan processing"/>
    <property type="evidence" value="ECO:0007669"/>
    <property type="project" value="TreeGrafter"/>
</dbReference>
<dbReference type="PANTHER" id="PTHR12630">
    <property type="entry name" value="N-LINKED OLIGOSACCHARIDE PROCESSING"/>
    <property type="match status" value="1"/>
</dbReference>
<dbReference type="Pfam" id="PF12999">
    <property type="entry name" value="PRKCSH-like"/>
    <property type="match status" value="1"/>
</dbReference>
<dbReference type="PROSITE" id="PS51914">
    <property type="entry name" value="MRH"/>
    <property type="match status" value="1"/>
</dbReference>
<evidence type="ECO:0000256" key="5">
    <source>
        <dbReference type="SAM" id="MobiDB-lite"/>
    </source>
</evidence>
<dbReference type="OMA" id="EREMCEY"/>
<dbReference type="EnsemblProtists" id="PYU1_T010994">
    <property type="protein sequence ID" value="PYU1_T010994"/>
    <property type="gene ID" value="PYU1_G010970"/>
</dbReference>
<keyword evidence="8" id="KW-1185">Reference proteome</keyword>
<evidence type="ECO:0000313" key="7">
    <source>
        <dbReference type="EnsemblProtists" id="PYU1_T010994"/>
    </source>
</evidence>
<dbReference type="HOGENOM" id="CLU_593811_0_0_1"/>
<dbReference type="InterPro" id="IPR036607">
    <property type="entry name" value="PRKCSH"/>
</dbReference>
<dbReference type="InParanoid" id="K3X195"/>
<dbReference type="Proteomes" id="UP000019132">
    <property type="component" value="Unassembled WGS sequence"/>
</dbReference>
<feature type="region of interest" description="Disordered" evidence="5">
    <location>
        <begin position="435"/>
        <end position="456"/>
    </location>
</feature>
<reference evidence="8" key="1">
    <citation type="journal article" date="2010" name="Genome Biol.">
        <title>Genome sequence of the necrotrophic plant pathogen Pythium ultimum reveals original pathogenicity mechanisms and effector repertoire.</title>
        <authorList>
            <person name="Levesque C.A."/>
            <person name="Brouwer H."/>
            <person name="Cano L."/>
            <person name="Hamilton J.P."/>
            <person name="Holt C."/>
            <person name="Huitema E."/>
            <person name="Raffaele S."/>
            <person name="Robideau G.P."/>
            <person name="Thines M."/>
            <person name="Win J."/>
            <person name="Zerillo M.M."/>
            <person name="Beakes G.W."/>
            <person name="Boore J.L."/>
            <person name="Busam D."/>
            <person name="Dumas B."/>
            <person name="Ferriera S."/>
            <person name="Fuerstenberg S.I."/>
            <person name="Gachon C.M."/>
            <person name="Gaulin E."/>
            <person name="Govers F."/>
            <person name="Grenville-Briggs L."/>
            <person name="Horner N."/>
            <person name="Hostetler J."/>
            <person name="Jiang R.H."/>
            <person name="Johnson J."/>
            <person name="Krajaejun T."/>
            <person name="Lin H."/>
            <person name="Meijer H.J."/>
            <person name="Moore B."/>
            <person name="Morris P."/>
            <person name="Phuntmart V."/>
            <person name="Puiu D."/>
            <person name="Shetty J."/>
            <person name="Stajich J.E."/>
            <person name="Tripathy S."/>
            <person name="Wawra S."/>
            <person name="van West P."/>
            <person name="Whitty B.R."/>
            <person name="Coutinho P.M."/>
            <person name="Henrissat B."/>
            <person name="Martin F."/>
            <person name="Thomas P.D."/>
            <person name="Tyler B.M."/>
            <person name="De Vries R.P."/>
            <person name="Kamoun S."/>
            <person name="Yandell M."/>
            <person name="Tisserat N."/>
            <person name="Buell C.R."/>
        </authorList>
    </citation>
    <scope>NUCLEOTIDE SEQUENCE</scope>
    <source>
        <strain evidence="8">DAOM:BR144</strain>
    </source>
</reference>
<dbReference type="AlphaFoldDB" id="K3X195"/>
<evidence type="ECO:0000259" key="6">
    <source>
        <dbReference type="PROSITE" id="PS51914"/>
    </source>
</evidence>
<dbReference type="InterPro" id="IPR002172">
    <property type="entry name" value="LDrepeatLR_classA_rpt"/>
</dbReference>
<reference evidence="7" key="3">
    <citation type="submission" date="2015-02" db="UniProtKB">
        <authorList>
            <consortium name="EnsemblProtists"/>
        </authorList>
    </citation>
    <scope>IDENTIFICATION</scope>
    <source>
        <strain evidence="7">DAOM BR144</strain>
    </source>
</reference>
<organism evidence="7 8">
    <name type="scientific">Globisporangium ultimum (strain ATCC 200006 / CBS 805.95 / DAOM BR144)</name>
    <name type="common">Pythium ultimum</name>
    <dbReference type="NCBI Taxonomy" id="431595"/>
    <lineage>
        <taxon>Eukaryota</taxon>
        <taxon>Sar</taxon>
        <taxon>Stramenopiles</taxon>
        <taxon>Oomycota</taxon>
        <taxon>Peronosporomycetes</taxon>
        <taxon>Pythiales</taxon>
        <taxon>Pythiaceae</taxon>
        <taxon>Globisporangium</taxon>
    </lineage>
</organism>
<proteinExistence type="predicted"/>
<keyword evidence="3" id="KW-0256">Endoplasmic reticulum</keyword>
<evidence type="ECO:0000256" key="3">
    <source>
        <dbReference type="ARBA" id="ARBA00022824"/>
    </source>
</evidence>
<feature type="compositionally biased region" description="Acidic residues" evidence="5">
    <location>
        <begin position="39"/>
        <end position="49"/>
    </location>
</feature>
<dbReference type="InterPro" id="IPR044865">
    <property type="entry name" value="MRH_dom"/>
</dbReference>
<dbReference type="VEuPathDB" id="FungiDB:PYU1_G010970"/>
<dbReference type="SUPFAM" id="SSF50911">
    <property type="entry name" value="Mannose 6-phosphate receptor domain"/>
    <property type="match status" value="1"/>
</dbReference>
<feature type="compositionally biased region" description="Low complexity" evidence="5">
    <location>
        <begin position="445"/>
        <end position="456"/>
    </location>
</feature>
<keyword evidence="2" id="KW-0732">Signal</keyword>
<evidence type="ECO:0000256" key="4">
    <source>
        <dbReference type="ARBA" id="ARBA00023157"/>
    </source>
</evidence>
<feature type="region of interest" description="Disordered" evidence="5">
    <location>
        <begin position="1"/>
        <end position="49"/>
    </location>
</feature>
<accession>K3X195</accession>
<dbReference type="EMBL" id="GL376590">
    <property type="status" value="NOT_ANNOTATED_CDS"/>
    <property type="molecule type" value="Genomic_DNA"/>
</dbReference>
<dbReference type="InterPro" id="IPR009011">
    <property type="entry name" value="Man6P_isomerase_rcpt-bd_dom_sf"/>
</dbReference>
<dbReference type="STRING" id="431595.K3X195"/>
<dbReference type="PANTHER" id="PTHR12630:SF1">
    <property type="entry name" value="GLUCOSIDASE 2 SUBUNIT BETA"/>
    <property type="match status" value="1"/>
</dbReference>
<dbReference type="InterPro" id="IPR028146">
    <property type="entry name" value="PRKCSH_N"/>
</dbReference>
<evidence type="ECO:0000256" key="2">
    <source>
        <dbReference type="ARBA" id="ARBA00022729"/>
    </source>
</evidence>
<evidence type="ECO:0000313" key="8">
    <source>
        <dbReference type="Proteomes" id="UP000019132"/>
    </source>
</evidence>
<feature type="domain" description="MRH" evidence="6">
    <location>
        <begin position="269"/>
        <end position="417"/>
    </location>
</feature>
<dbReference type="Gene3D" id="2.70.130.10">
    <property type="entry name" value="Mannose-6-phosphate receptor binding domain"/>
    <property type="match status" value="1"/>
</dbReference>
<dbReference type="Pfam" id="PF13015">
    <property type="entry name" value="PRKCSH_1"/>
    <property type="match status" value="1"/>
</dbReference>
<evidence type="ECO:0000256" key="1">
    <source>
        <dbReference type="ARBA" id="ARBA00022387"/>
    </source>
</evidence>
<sequence>MAAEAVAQTRRSGSVQQSASHTRQHAPQRGLNAATNSAADEDEDDDEDWDFLSDEAVLALVAQQQAEVSEMKQQCAQSLPPARVNDDYCDCDDGSDEPLTSACSHVLAADARVFQCASGEQVFASVFVHDGVCDCCDGSDEDAGKCENTCSEFHTARLENLVTRVEAVRTGLQIRDAYFTQYEPKIEGIAAVMHETMDIANAVERAFQFKQKQLQASGKQPSRQEMHDLESMYYELQNWQYQAYLLHKVLDKHTFADKAWKEPYAVLVGQCFEYKVNEKELKGGTANVIPREYLFTFCPFQNVTQTEPSYPQWTVAERNEKKDRRFQTQQEQQEPIPEMPQGIMLGMWDQWTPALERSSTHYPHAQRYNHGRECANGQERIVNVELSCGAVNRVLSLDEPEMCVYSLAFMTPAACEEREEARLEQEIEHVQALLQGGSASNEKGTTTTTSTTHEEL</sequence>
<dbReference type="GO" id="GO:0017177">
    <property type="term" value="C:glucosidase II complex"/>
    <property type="evidence" value="ECO:0007669"/>
    <property type="project" value="TreeGrafter"/>
</dbReference>
<feature type="compositionally biased region" description="Polar residues" evidence="5">
    <location>
        <begin position="9"/>
        <end position="21"/>
    </location>
</feature>
<name>K3X195_GLOUD</name>
<dbReference type="CDD" id="cd00112">
    <property type="entry name" value="LDLa"/>
    <property type="match status" value="1"/>
</dbReference>
<dbReference type="eggNOG" id="KOG2397">
    <property type="taxonomic scope" value="Eukaryota"/>
</dbReference>
<dbReference type="InterPro" id="IPR039794">
    <property type="entry name" value="Gtb1-like"/>
</dbReference>
<keyword evidence="4" id="KW-1015">Disulfide bond</keyword>